<proteinExistence type="predicted"/>
<organism evidence="1 2">
    <name type="scientific">Trichinella britovi</name>
    <name type="common">Parasitic roundworm</name>
    <dbReference type="NCBI Taxonomy" id="45882"/>
    <lineage>
        <taxon>Eukaryota</taxon>
        <taxon>Metazoa</taxon>
        <taxon>Ecdysozoa</taxon>
        <taxon>Nematoda</taxon>
        <taxon>Enoplea</taxon>
        <taxon>Dorylaimia</taxon>
        <taxon>Trichinellida</taxon>
        <taxon>Trichinellidae</taxon>
        <taxon>Trichinella</taxon>
    </lineage>
</organism>
<dbReference type="InterPro" id="IPR036390">
    <property type="entry name" value="WH_DNA-bd_sf"/>
</dbReference>
<dbReference type="InterPro" id="IPR036388">
    <property type="entry name" value="WH-like_DNA-bd_sf"/>
</dbReference>
<sequence length="155" mass="17237">MAFWTGRQCTGNGDGNRQGNGFRYYSCCIGFSHISSPEAGRIGFLALVALSPTSLILFDKVRLNVHIHKDSQQSSSELAKQMGYSPDTVSRPIHFLKKFQVITSQKGSEQQVGLLVQQNNACLRGIHRALPFRKQLSWIVLPNLRYSPPDSALSD</sequence>
<accession>A0A0V1C7B1</accession>
<dbReference type="EMBL" id="JYDI01000400">
    <property type="protein sequence ID" value="KRY45157.1"/>
    <property type="molecule type" value="Genomic_DNA"/>
</dbReference>
<evidence type="ECO:0000313" key="2">
    <source>
        <dbReference type="Proteomes" id="UP000054653"/>
    </source>
</evidence>
<name>A0A0V1C7B1_TRIBR</name>
<reference evidence="1 2" key="1">
    <citation type="submission" date="2015-01" db="EMBL/GenBank/DDBJ databases">
        <title>Evolution of Trichinella species and genotypes.</title>
        <authorList>
            <person name="Korhonen P.K."/>
            <person name="Edoardo P."/>
            <person name="Giuseppe L.R."/>
            <person name="Gasser R.B."/>
        </authorList>
    </citation>
    <scope>NUCLEOTIDE SEQUENCE [LARGE SCALE GENOMIC DNA]</scope>
    <source>
        <strain evidence="1">ISS120</strain>
    </source>
</reference>
<dbReference type="AlphaFoldDB" id="A0A0V1C7B1"/>
<keyword evidence="2" id="KW-1185">Reference proteome</keyword>
<dbReference type="Proteomes" id="UP000054653">
    <property type="component" value="Unassembled WGS sequence"/>
</dbReference>
<dbReference type="OrthoDB" id="5933181at2759"/>
<gene>
    <name evidence="1" type="ORF">T03_5345</name>
</gene>
<comment type="caution">
    <text evidence="1">The sequence shown here is derived from an EMBL/GenBank/DDBJ whole genome shotgun (WGS) entry which is preliminary data.</text>
</comment>
<protein>
    <submittedName>
        <fullName evidence="1">Uncharacterized protein</fullName>
    </submittedName>
</protein>
<dbReference type="Gene3D" id="1.10.10.10">
    <property type="entry name" value="Winged helix-like DNA-binding domain superfamily/Winged helix DNA-binding domain"/>
    <property type="match status" value="1"/>
</dbReference>
<dbReference type="SUPFAM" id="SSF46785">
    <property type="entry name" value="Winged helix' DNA-binding domain"/>
    <property type="match status" value="1"/>
</dbReference>
<evidence type="ECO:0000313" key="1">
    <source>
        <dbReference type="EMBL" id="KRY45157.1"/>
    </source>
</evidence>